<dbReference type="OrthoDB" id="7873197at2"/>
<dbReference type="eggNOG" id="ENOG5032XDU">
    <property type="taxonomic scope" value="Bacteria"/>
</dbReference>
<dbReference type="STRING" id="195105.CN97_04280"/>
<name>A0A086YBK9_9RHOB</name>
<evidence type="ECO:0000313" key="2">
    <source>
        <dbReference type="Proteomes" id="UP000028826"/>
    </source>
</evidence>
<dbReference type="AlphaFoldDB" id="A0A086YBK9"/>
<organism evidence="1 2">
    <name type="scientific">Haematobacter massiliensis</name>
    <dbReference type="NCBI Taxonomy" id="195105"/>
    <lineage>
        <taxon>Bacteria</taxon>
        <taxon>Pseudomonadati</taxon>
        <taxon>Pseudomonadota</taxon>
        <taxon>Alphaproteobacteria</taxon>
        <taxon>Rhodobacterales</taxon>
        <taxon>Paracoccaceae</taxon>
        <taxon>Haematobacter</taxon>
    </lineage>
</organism>
<dbReference type="EMBL" id="JGYG01000001">
    <property type="protein sequence ID" value="KFI31659.1"/>
    <property type="molecule type" value="Genomic_DNA"/>
</dbReference>
<evidence type="ECO:0000313" key="1">
    <source>
        <dbReference type="EMBL" id="KFI31659.1"/>
    </source>
</evidence>
<dbReference type="Proteomes" id="UP000028826">
    <property type="component" value="Unassembled WGS sequence"/>
</dbReference>
<accession>A0A086YBK9</accession>
<comment type="caution">
    <text evidence="1">The sequence shown here is derived from an EMBL/GenBank/DDBJ whole genome shotgun (WGS) entry which is preliminary data.</text>
</comment>
<proteinExistence type="predicted"/>
<keyword evidence="2" id="KW-1185">Reference proteome</keyword>
<gene>
    <name evidence="1" type="ORF">CN97_04280</name>
</gene>
<dbReference type="RefSeq" id="WP_051910852.1">
    <property type="nucleotide sequence ID" value="NZ_CP035510.1"/>
</dbReference>
<protein>
    <submittedName>
        <fullName evidence="1">Uncharacterized protein</fullName>
    </submittedName>
</protein>
<reference evidence="1 2" key="1">
    <citation type="submission" date="2014-03" db="EMBL/GenBank/DDBJ databases">
        <title>Genome of Haematobacter massiliensis CCUG 47968.</title>
        <authorList>
            <person name="Wang D."/>
            <person name="Wang G."/>
        </authorList>
    </citation>
    <scope>NUCLEOTIDE SEQUENCE [LARGE SCALE GENOMIC DNA]</scope>
    <source>
        <strain evidence="1 2">CCUG 47968</strain>
    </source>
</reference>
<sequence>MLENCAGGRGNPSRFFNSLGRGLEGHRAQHMADLTTDDTPPRDVLSEVMELYDTAIEVFTETMREAREDGRVKEANSYVRELGKIVLAVITEREKIDKLRRQETGGIGGGALDLDAARDEIGRRLARLRDAGDG</sequence>